<evidence type="ECO:0000256" key="1">
    <source>
        <dbReference type="ARBA" id="ARBA00010641"/>
    </source>
</evidence>
<gene>
    <name evidence="8" type="ORF">GMBLW1_09240</name>
</gene>
<comment type="similarity">
    <text evidence="1">Belongs to the sigma-70 factor family. ECF subfamily.</text>
</comment>
<dbReference type="SUPFAM" id="SSF88659">
    <property type="entry name" value="Sigma3 and sigma4 domains of RNA polymerase sigma factors"/>
    <property type="match status" value="1"/>
</dbReference>
<dbReference type="Pfam" id="PF08281">
    <property type="entry name" value="Sigma70_r4_2"/>
    <property type="match status" value="1"/>
</dbReference>
<evidence type="ECO:0000259" key="7">
    <source>
        <dbReference type="Pfam" id="PF08281"/>
    </source>
</evidence>
<sequence length="197" mass="23321">MDENTLVRQCLRGEVLATQTFIERFQTDVFGLCFRMLHHRHDAEDVTQEVFLRIFRSLHRWDSTRPLRPWVMGIAINRCRTWLAQRGKRPELLDYLQETPARSQEDDSRELAQELQRALGNLRPDYRLVFVLFHEQRRSYDEISQLVDRPVGTIKTWLHRARLELLADLRQRGMVPEDAEPSFAVDPMSPLQPRSSP</sequence>
<evidence type="ECO:0000256" key="4">
    <source>
        <dbReference type="ARBA" id="ARBA00023163"/>
    </source>
</evidence>
<dbReference type="SUPFAM" id="SSF88946">
    <property type="entry name" value="Sigma2 domain of RNA polymerase sigma factors"/>
    <property type="match status" value="1"/>
</dbReference>
<dbReference type="Gene3D" id="1.10.10.10">
    <property type="entry name" value="Winged helix-like DNA-binding domain superfamily/Winged helix DNA-binding domain"/>
    <property type="match status" value="1"/>
</dbReference>
<dbReference type="GO" id="GO:0003677">
    <property type="term" value="F:DNA binding"/>
    <property type="evidence" value="ECO:0007669"/>
    <property type="project" value="InterPro"/>
</dbReference>
<dbReference type="PANTHER" id="PTHR43133:SF51">
    <property type="entry name" value="RNA POLYMERASE SIGMA FACTOR"/>
    <property type="match status" value="1"/>
</dbReference>
<dbReference type="InterPro" id="IPR014284">
    <property type="entry name" value="RNA_pol_sigma-70_dom"/>
</dbReference>
<evidence type="ECO:0000256" key="2">
    <source>
        <dbReference type="ARBA" id="ARBA00023015"/>
    </source>
</evidence>
<keyword evidence="9" id="KW-1185">Reference proteome</keyword>
<accession>A0A6C2YNM4</accession>
<dbReference type="InterPro" id="IPR013325">
    <property type="entry name" value="RNA_pol_sigma_r2"/>
</dbReference>
<dbReference type="Pfam" id="PF04542">
    <property type="entry name" value="Sigma70_r2"/>
    <property type="match status" value="1"/>
</dbReference>
<feature type="region of interest" description="Disordered" evidence="5">
    <location>
        <begin position="178"/>
        <end position="197"/>
    </location>
</feature>
<feature type="domain" description="RNA polymerase sigma factor 70 region 4 type 2" evidence="7">
    <location>
        <begin position="113"/>
        <end position="165"/>
    </location>
</feature>
<evidence type="ECO:0000256" key="3">
    <source>
        <dbReference type="ARBA" id="ARBA00023082"/>
    </source>
</evidence>
<evidence type="ECO:0000259" key="6">
    <source>
        <dbReference type="Pfam" id="PF04542"/>
    </source>
</evidence>
<dbReference type="InParanoid" id="A0A6C2YNM4"/>
<dbReference type="InterPro" id="IPR036388">
    <property type="entry name" value="WH-like_DNA-bd_sf"/>
</dbReference>
<dbReference type="CDD" id="cd06171">
    <property type="entry name" value="Sigma70_r4"/>
    <property type="match status" value="1"/>
</dbReference>
<dbReference type="PANTHER" id="PTHR43133">
    <property type="entry name" value="RNA POLYMERASE ECF-TYPE SIGMA FACTO"/>
    <property type="match status" value="1"/>
</dbReference>
<proteinExistence type="inferred from homology"/>
<dbReference type="InterPro" id="IPR013324">
    <property type="entry name" value="RNA_pol_sigma_r3/r4-like"/>
</dbReference>
<evidence type="ECO:0000313" key="9">
    <source>
        <dbReference type="Proteomes" id="UP000464378"/>
    </source>
</evidence>
<dbReference type="EMBL" id="LR586016">
    <property type="protein sequence ID" value="VIP03036.1"/>
    <property type="molecule type" value="Genomic_DNA"/>
</dbReference>
<keyword evidence="4" id="KW-0804">Transcription</keyword>
<name>A0A6C2YNM4_9BACT</name>
<keyword evidence="3" id="KW-0731">Sigma factor</keyword>
<dbReference type="NCBIfam" id="TIGR02937">
    <property type="entry name" value="sigma70-ECF"/>
    <property type="match status" value="1"/>
</dbReference>
<evidence type="ECO:0000313" key="8">
    <source>
        <dbReference type="EMBL" id="VIP03036.1"/>
    </source>
</evidence>
<dbReference type="GO" id="GO:0016987">
    <property type="term" value="F:sigma factor activity"/>
    <property type="evidence" value="ECO:0007669"/>
    <property type="project" value="UniProtKB-KW"/>
</dbReference>
<dbReference type="EMBL" id="LR593887">
    <property type="protein sequence ID" value="VTS03196.1"/>
    <property type="molecule type" value="Genomic_DNA"/>
</dbReference>
<dbReference type="GO" id="GO:0006352">
    <property type="term" value="P:DNA-templated transcription initiation"/>
    <property type="evidence" value="ECO:0007669"/>
    <property type="project" value="InterPro"/>
</dbReference>
<dbReference type="AlphaFoldDB" id="A0A6C2YNM4"/>
<reference evidence="8" key="1">
    <citation type="submission" date="2019-04" db="EMBL/GenBank/DDBJ databases">
        <authorList>
            <consortium name="Science for Life Laboratories"/>
        </authorList>
    </citation>
    <scope>NUCLEOTIDE SEQUENCE</scope>
    <source>
        <strain evidence="8">MBLW1</strain>
    </source>
</reference>
<organism evidence="8">
    <name type="scientific">Tuwongella immobilis</name>
    <dbReference type="NCBI Taxonomy" id="692036"/>
    <lineage>
        <taxon>Bacteria</taxon>
        <taxon>Pseudomonadati</taxon>
        <taxon>Planctomycetota</taxon>
        <taxon>Planctomycetia</taxon>
        <taxon>Gemmatales</taxon>
        <taxon>Gemmataceae</taxon>
        <taxon>Tuwongella</taxon>
    </lineage>
</organism>
<keyword evidence="2" id="KW-0805">Transcription regulation</keyword>
<dbReference type="Proteomes" id="UP000464378">
    <property type="component" value="Chromosome"/>
</dbReference>
<evidence type="ECO:0000256" key="5">
    <source>
        <dbReference type="SAM" id="MobiDB-lite"/>
    </source>
</evidence>
<protein>
    <recommendedName>
        <fullName evidence="10">RNA polymerase sigma factor</fullName>
    </recommendedName>
</protein>
<evidence type="ECO:0008006" key="10">
    <source>
        <dbReference type="Google" id="ProtNLM"/>
    </source>
</evidence>
<feature type="domain" description="RNA polymerase sigma-70 region 2" evidence="6">
    <location>
        <begin position="21"/>
        <end position="88"/>
    </location>
</feature>
<dbReference type="InterPro" id="IPR007627">
    <property type="entry name" value="RNA_pol_sigma70_r2"/>
</dbReference>
<dbReference type="InterPro" id="IPR039425">
    <property type="entry name" value="RNA_pol_sigma-70-like"/>
</dbReference>
<dbReference type="KEGG" id="tim:GMBLW1_09240"/>
<dbReference type="Gene3D" id="1.10.1740.10">
    <property type="match status" value="1"/>
</dbReference>
<dbReference type="InterPro" id="IPR013249">
    <property type="entry name" value="RNA_pol_sigma70_r4_t2"/>
</dbReference>